<keyword evidence="1" id="KW-0812">Transmembrane</keyword>
<evidence type="ECO:0000256" key="1">
    <source>
        <dbReference type="SAM" id="Phobius"/>
    </source>
</evidence>
<keyword evidence="2" id="KW-0732">Signal</keyword>
<sequence>MIRILALLFCCMILNTVEGSPSKCKDGQFLDVQNQLYIACDECEDDWMGCSNCCKPATDAPNTIADIPIASAEDAESQDRRVLKNFLYGFVLFVIASVLFVLLAVVIKVTRERRAQCDVEARDRNASNATDICEVYYPPATNADDLASGSQEKSKTGILSGAVNLACDGEDGLPFCVLWLVQQQQHARMGTLRTTCPLSVSRAHPCASKETIFTHAVRINAIK</sequence>
<protein>
    <submittedName>
        <fullName evidence="3">Uncharacterized protein</fullName>
    </submittedName>
</protein>
<dbReference type="EMBL" id="DS469633">
    <property type="protein sequence ID" value="EDO38058.1"/>
    <property type="molecule type" value="Genomic_DNA"/>
</dbReference>
<dbReference type="Proteomes" id="UP000001593">
    <property type="component" value="Unassembled WGS sequence"/>
</dbReference>
<evidence type="ECO:0000256" key="2">
    <source>
        <dbReference type="SAM" id="SignalP"/>
    </source>
</evidence>
<name>A7SDW6_NEMVE</name>
<proteinExistence type="predicted"/>
<keyword evidence="1" id="KW-1133">Transmembrane helix</keyword>
<dbReference type="HOGENOM" id="CLU_1241422_0_0_1"/>
<evidence type="ECO:0000313" key="4">
    <source>
        <dbReference type="Proteomes" id="UP000001593"/>
    </source>
</evidence>
<gene>
    <name evidence="3" type="ORF">NEMVEDRAFT_v1g244577</name>
</gene>
<reference evidence="3 4" key="1">
    <citation type="journal article" date="2007" name="Science">
        <title>Sea anemone genome reveals ancestral eumetazoan gene repertoire and genomic organization.</title>
        <authorList>
            <person name="Putnam N.H."/>
            <person name="Srivastava M."/>
            <person name="Hellsten U."/>
            <person name="Dirks B."/>
            <person name="Chapman J."/>
            <person name="Salamov A."/>
            <person name="Terry A."/>
            <person name="Shapiro H."/>
            <person name="Lindquist E."/>
            <person name="Kapitonov V.V."/>
            <person name="Jurka J."/>
            <person name="Genikhovich G."/>
            <person name="Grigoriev I.V."/>
            <person name="Lucas S.M."/>
            <person name="Steele R.E."/>
            <person name="Finnerty J.R."/>
            <person name="Technau U."/>
            <person name="Martindale M.Q."/>
            <person name="Rokhsar D.S."/>
        </authorList>
    </citation>
    <scope>NUCLEOTIDE SEQUENCE [LARGE SCALE GENOMIC DNA]</scope>
    <source>
        <strain evidence="4">CH2 X CH6</strain>
    </source>
</reference>
<evidence type="ECO:0000313" key="3">
    <source>
        <dbReference type="EMBL" id="EDO38058.1"/>
    </source>
</evidence>
<feature type="signal peptide" evidence="2">
    <location>
        <begin position="1"/>
        <end position="19"/>
    </location>
</feature>
<feature type="transmembrane region" description="Helical" evidence="1">
    <location>
        <begin position="86"/>
        <end position="107"/>
    </location>
</feature>
<dbReference type="AlphaFoldDB" id="A7SDW6"/>
<keyword evidence="1" id="KW-0472">Membrane</keyword>
<feature type="chain" id="PRO_5002715192" evidence="2">
    <location>
        <begin position="20"/>
        <end position="223"/>
    </location>
</feature>
<organism evidence="3 4">
    <name type="scientific">Nematostella vectensis</name>
    <name type="common">Starlet sea anemone</name>
    <dbReference type="NCBI Taxonomy" id="45351"/>
    <lineage>
        <taxon>Eukaryota</taxon>
        <taxon>Metazoa</taxon>
        <taxon>Cnidaria</taxon>
        <taxon>Anthozoa</taxon>
        <taxon>Hexacorallia</taxon>
        <taxon>Actiniaria</taxon>
        <taxon>Edwardsiidae</taxon>
        <taxon>Nematostella</taxon>
    </lineage>
</organism>
<accession>A7SDW6</accession>
<dbReference type="InParanoid" id="A7SDW6"/>
<keyword evidence="4" id="KW-1185">Reference proteome</keyword>